<comment type="subcellular location">
    <subcellularLocation>
        <location evidence="1">Periplasm</location>
    </subcellularLocation>
</comment>
<evidence type="ECO:0000313" key="7">
    <source>
        <dbReference type="EMBL" id="MDC8774427.1"/>
    </source>
</evidence>
<comment type="caution">
    <text evidence="7">The sequence shown here is derived from an EMBL/GenBank/DDBJ whole genome shotgun (WGS) entry which is preliminary data.</text>
</comment>
<evidence type="ECO:0000256" key="3">
    <source>
        <dbReference type="ARBA" id="ARBA00022764"/>
    </source>
</evidence>
<feature type="domain" description="Heparinase II/III-like C-terminal" evidence="5">
    <location>
        <begin position="308"/>
        <end position="472"/>
    </location>
</feature>
<evidence type="ECO:0000313" key="8">
    <source>
        <dbReference type="Proteomes" id="UP001221189"/>
    </source>
</evidence>
<name>A0ABT5KKG9_9BURK</name>
<feature type="domain" description="Heparinase II N-terminal" evidence="6">
    <location>
        <begin position="3"/>
        <end position="279"/>
    </location>
</feature>
<dbReference type="InterPro" id="IPR032518">
    <property type="entry name" value="HepII_N"/>
</dbReference>
<reference evidence="7 8" key="1">
    <citation type="submission" date="2022-10" db="EMBL/GenBank/DDBJ databases">
        <title>Paucibacter sp. hw1 Genome sequencing.</title>
        <authorList>
            <person name="Park S."/>
        </authorList>
    </citation>
    <scope>NUCLEOTIDE SEQUENCE [LARGE SCALE GENOMIC DNA]</scope>
    <source>
        <strain evidence="8">hw1</strain>
    </source>
</reference>
<dbReference type="EMBL" id="JAQQXT010000021">
    <property type="protein sequence ID" value="MDC8774427.1"/>
    <property type="molecule type" value="Genomic_DNA"/>
</dbReference>
<evidence type="ECO:0000256" key="4">
    <source>
        <dbReference type="ARBA" id="ARBA00023239"/>
    </source>
</evidence>
<dbReference type="InterPro" id="IPR012480">
    <property type="entry name" value="Hepar_II_III_C"/>
</dbReference>
<dbReference type="InterPro" id="IPR008929">
    <property type="entry name" value="Chondroitin_lyas"/>
</dbReference>
<accession>A0ABT5KKG9</accession>
<evidence type="ECO:0000259" key="5">
    <source>
        <dbReference type="Pfam" id="PF07940"/>
    </source>
</evidence>
<proteinExistence type="predicted"/>
<evidence type="ECO:0000259" key="6">
    <source>
        <dbReference type="Pfam" id="PF16332"/>
    </source>
</evidence>
<dbReference type="SUPFAM" id="SSF48230">
    <property type="entry name" value="Chondroitin AC/alginate lyase"/>
    <property type="match status" value="1"/>
</dbReference>
<protein>
    <submittedName>
        <fullName evidence="7">Heparinase II/III family protein</fullName>
    </submittedName>
</protein>
<dbReference type="PANTHER" id="PTHR39210:SF1">
    <property type="entry name" value="HEPARIN-SULFATE LYASE"/>
    <property type="match status" value="1"/>
</dbReference>
<evidence type="ECO:0000256" key="1">
    <source>
        <dbReference type="ARBA" id="ARBA00004418"/>
    </source>
</evidence>
<dbReference type="PANTHER" id="PTHR39210">
    <property type="entry name" value="HEPARIN-SULFATE LYASE"/>
    <property type="match status" value="1"/>
</dbReference>
<dbReference type="Pfam" id="PF07940">
    <property type="entry name" value="Hepar_II_III_C"/>
    <property type="match status" value="1"/>
</dbReference>
<dbReference type="Proteomes" id="UP001221189">
    <property type="component" value="Unassembled WGS sequence"/>
</dbReference>
<dbReference type="RefSeq" id="WP_273602429.1">
    <property type="nucleotide sequence ID" value="NZ_JAQQXT010000021.1"/>
</dbReference>
<dbReference type="Gene3D" id="2.70.98.70">
    <property type="match status" value="1"/>
</dbReference>
<sequence>MTSALRRDSFQTSTDTISIKSVDTRSAVDLANWWPIEKALRGMAEAGFAYHATKDKWYLSEAQARLRRYGEPLVANSCKLDPTQARLVVWFAALAYDMTKDGLTTEDRNIVFALAKTCAQASLLAEVDALKKDPTNGTAFNTLGKFIGAATLLAGDLPEARQWLNSALPTYLTAINPYGGSKGIDGGYGNGTSYALWDTGDSLIAWDAVERILGLRMYSHPWIANFHRYVAYTLPPGSPAGLFGDGAEEKRTELWARLGKAVMSRNQTPLALWWAGQMKGEDTARLDVLLSPRTPTTSAAWPSTELHGQAFPAIGWAAMHSSLNDTNRASVYFKSSPLGSYNHSHADQNSLVIHKAGQQVLTTSGVYDAYGSPHWVNWYKTTAAHNAITFDGGKGQPLGPLNRGLITASGAIKRFERGPNWYITSGDATAAYAPSLSTAQRTVVFVGGRYVFVLDSLAASTAKKFELNFHTMGQPGSQNSGIVIAGSSCLKTYSNTNIVPTTNKVIAPAPQGIIWDPNWVTRYGATEATTNFAAVTVIDLDCTSQSTVKPTFSAGMWTIKTPSNTVYFTETTHNVSVK</sequence>
<dbReference type="Pfam" id="PF16332">
    <property type="entry name" value="DUF4962"/>
    <property type="match status" value="1"/>
</dbReference>
<gene>
    <name evidence="7" type="ORF">PRZ03_22920</name>
</gene>
<keyword evidence="3" id="KW-0574">Periplasm</keyword>
<organism evidence="7 8">
    <name type="scientific">Roseateles albus</name>
    <dbReference type="NCBI Taxonomy" id="2987525"/>
    <lineage>
        <taxon>Bacteria</taxon>
        <taxon>Pseudomonadati</taxon>
        <taxon>Pseudomonadota</taxon>
        <taxon>Betaproteobacteria</taxon>
        <taxon>Burkholderiales</taxon>
        <taxon>Sphaerotilaceae</taxon>
        <taxon>Roseateles</taxon>
    </lineage>
</organism>
<dbReference type="Gene3D" id="1.50.10.100">
    <property type="entry name" value="Chondroitin AC/alginate lyase"/>
    <property type="match status" value="1"/>
</dbReference>
<keyword evidence="4" id="KW-0456">Lyase</keyword>
<evidence type="ECO:0000256" key="2">
    <source>
        <dbReference type="ARBA" id="ARBA00022729"/>
    </source>
</evidence>
<keyword evidence="2" id="KW-0732">Signal</keyword>
<keyword evidence="8" id="KW-1185">Reference proteome</keyword>